<evidence type="ECO:0000256" key="4">
    <source>
        <dbReference type="ARBA" id="ARBA00023004"/>
    </source>
</evidence>
<dbReference type="Gene3D" id="3.40.50.300">
    <property type="entry name" value="P-loop containing nucleotide triphosphate hydrolases"/>
    <property type="match status" value="1"/>
</dbReference>
<dbReference type="InterPro" id="IPR019591">
    <property type="entry name" value="Mrp/NBP35_ATP-bd"/>
</dbReference>
<evidence type="ECO:0000256" key="3">
    <source>
        <dbReference type="ARBA" id="ARBA00022840"/>
    </source>
</evidence>
<dbReference type="FunFam" id="3.40.50.300:FF:001119">
    <property type="entry name" value="Iron-sulfur cluster carrier protein"/>
    <property type="match status" value="1"/>
</dbReference>
<feature type="domain" description="MIP18 family-like" evidence="7">
    <location>
        <begin position="9"/>
        <end position="80"/>
    </location>
</feature>
<dbReference type="InterPro" id="IPR044304">
    <property type="entry name" value="NUBPL-like"/>
</dbReference>
<feature type="binding site" evidence="6">
    <location>
        <begin position="130"/>
        <end position="137"/>
    </location>
    <ligand>
        <name>ATP</name>
        <dbReference type="ChEBI" id="CHEBI:30616"/>
    </ligand>
</feature>
<dbReference type="GO" id="GO:0051539">
    <property type="term" value="F:4 iron, 4 sulfur cluster binding"/>
    <property type="evidence" value="ECO:0007669"/>
    <property type="project" value="TreeGrafter"/>
</dbReference>
<keyword evidence="9" id="KW-1185">Reference proteome</keyword>
<keyword evidence="6" id="KW-0378">Hydrolase</keyword>
<organism evidence="8 9">
    <name type="scientific">Phenylobacterium deserti</name>
    <dbReference type="NCBI Taxonomy" id="1914756"/>
    <lineage>
        <taxon>Bacteria</taxon>
        <taxon>Pseudomonadati</taxon>
        <taxon>Pseudomonadota</taxon>
        <taxon>Alphaproteobacteria</taxon>
        <taxon>Caulobacterales</taxon>
        <taxon>Caulobacteraceae</taxon>
        <taxon>Phenylobacterium</taxon>
    </lineage>
</organism>
<proteinExistence type="inferred from homology"/>
<evidence type="ECO:0000313" key="9">
    <source>
        <dbReference type="Proteomes" id="UP000249725"/>
    </source>
</evidence>
<evidence type="ECO:0000313" key="8">
    <source>
        <dbReference type="EMBL" id="RAK56603.1"/>
    </source>
</evidence>
<keyword evidence="4 6" id="KW-0408">Iron</keyword>
<dbReference type="InterPro" id="IPR033756">
    <property type="entry name" value="YlxH/NBP35"/>
</dbReference>
<accession>A0A328ANL8</accession>
<gene>
    <name evidence="8" type="ORF">DJ018_01080</name>
</gene>
<dbReference type="Pfam" id="PF10609">
    <property type="entry name" value="ParA"/>
    <property type="match status" value="1"/>
</dbReference>
<evidence type="ECO:0000256" key="1">
    <source>
        <dbReference type="ARBA" id="ARBA00022723"/>
    </source>
</evidence>
<evidence type="ECO:0000256" key="5">
    <source>
        <dbReference type="ARBA" id="ARBA00023014"/>
    </source>
</evidence>
<dbReference type="SUPFAM" id="SSF52540">
    <property type="entry name" value="P-loop containing nucleoside triphosphate hydrolases"/>
    <property type="match status" value="1"/>
</dbReference>
<dbReference type="InterPro" id="IPR027417">
    <property type="entry name" value="P-loop_NTPase"/>
</dbReference>
<evidence type="ECO:0000256" key="6">
    <source>
        <dbReference type="HAMAP-Rule" id="MF_02040"/>
    </source>
</evidence>
<dbReference type="SUPFAM" id="SSF117916">
    <property type="entry name" value="Fe-S cluster assembly (FSCA) domain-like"/>
    <property type="match status" value="1"/>
</dbReference>
<comment type="caution">
    <text evidence="8">The sequence shown here is derived from an EMBL/GenBank/DDBJ whole genome shotgun (WGS) entry which is preliminary data.</text>
</comment>
<dbReference type="GO" id="GO:0005524">
    <property type="term" value="F:ATP binding"/>
    <property type="evidence" value="ECO:0007669"/>
    <property type="project" value="UniProtKB-UniRule"/>
</dbReference>
<evidence type="ECO:0000259" key="7">
    <source>
        <dbReference type="Pfam" id="PF01883"/>
    </source>
</evidence>
<keyword evidence="3 6" id="KW-0067">ATP-binding</keyword>
<comment type="function">
    <text evidence="6">Binds and transfers iron-sulfur (Fe-S) clusters to target apoproteins. Can hydrolyze ATP.</text>
</comment>
<dbReference type="GO" id="GO:0016226">
    <property type="term" value="P:iron-sulfur cluster assembly"/>
    <property type="evidence" value="ECO:0007669"/>
    <property type="project" value="InterPro"/>
</dbReference>
<dbReference type="AlphaFoldDB" id="A0A328ANL8"/>
<protein>
    <recommendedName>
        <fullName evidence="6">Iron-sulfur cluster carrier protein</fullName>
    </recommendedName>
</protein>
<comment type="subunit">
    <text evidence="6">Homodimer.</text>
</comment>
<dbReference type="PANTHER" id="PTHR42961:SF2">
    <property type="entry name" value="IRON-SULFUR PROTEIN NUBPL"/>
    <property type="match status" value="1"/>
</dbReference>
<dbReference type="Proteomes" id="UP000249725">
    <property type="component" value="Unassembled WGS sequence"/>
</dbReference>
<dbReference type="OrthoDB" id="9809679at2"/>
<dbReference type="InterPro" id="IPR034904">
    <property type="entry name" value="FSCA_dom_sf"/>
</dbReference>
<keyword evidence="5 6" id="KW-0411">Iron-sulfur</keyword>
<reference evidence="9" key="1">
    <citation type="submission" date="2018-05" db="EMBL/GenBank/DDBJ databases">
        <authorList>
            <person name="Li X."/>
        </authorList>
    </citation>
    <scope>NUCLEOTIDE SEQUENCE [LARGE SCALE GENOMIC DNA]</scope>
    <source>
        <strain evidence="9">YIM 73061</strain>
    </source>
</reference>
<evidence type="ECO:0000256" key="2">
    <source>
        <dbReference type="ARBA" id="ARBA00022741"/>
    </source>
</evidence>
<dbReference type="GO" id="GO:0140663">
    <property type="term" value="F:ATP-dependent FeS chaperone activity"/>
    <property type="evidence" value="ECO:0007669"/>
    <property type="project" value="InterPro"/>
</dbReference>
<keyword evidence="2 6" id="KW-0547">Nucleotide-binding</keyword>
<dbReference type="GO" id="GO:0046872">
    <property type="term" value="F:metal ion binding"/>
    <property type="evidence" value="ECO:0007669"/>
    <property type="project" value="UniProtKB-KW"/>
</dbReference>
<keyword evidence="1 6" id="KW-0479">Metal-binding</keyword>
<comment type="similarity">
    <text evidence="6">Belongs to the Mrp/NBP35 ATP-binding proteins family.</text>
</comment>
<dbReference type="RefSeq" id="WP_111512954.1">
    <property type="nucleotide sequence ID" value="NZ_QFYR01000001.1"/>
</dbReference>
<dbReference type="GO" id="GO:0016887">
    <property type="term" value="F:ATP hydrolysis activity"/>
    <property type="evidence" value="ECO:0007669"/>
    <property type="project" value="UniProtKB-UniRule"/>
</dbReference>
<dbReference type="Gene3D" id="3.30.300.130">
    <property type="entry name" value="Fe-S cluster assembly (FSCA)"/>
    <property type="match status" value="1"/>
</dbReference>
<dbReference type="InterPro" id="IPR002744">
    <property type="entry name" value="MIP18-like"/>
</dbReference>
<dbReference type="PANTHER" id="PTHR42961">
    <property type="entry name" value="IRON-SULFUR PROTEIN NUBPL"/>
    <property type="match status" value="1"/>
</dbReference>
<dbReference type="CDD" id="cd02037">
    <property type="entry name" value="Mrp_NBP35"/>
    <property type="match status" value="1"/>
</dbReference>
<name>A0A328ANL8_9CAUL</name>
<dbReference type="EMBL" id="QFYR01000001">
    <property type="protein sequence ID" value="RAK56603.1"/>
    <property type="molecule type" value="Genomic_DNA"/>
</dbReference>
<sequence length="366" mass="38067">MSQQPVPDRAAILEALDKVKDPKTGKGLSAAGLVRGLVLRGARAAFMLEVPAADVPSYRAVREAAEAALSAVEGVETAQVILTAENEAPQPPSVAPKRARVSADPQARLGHMPEAERPEHVRKVIAVASGKGGVGKSTVAVNLAAAFAAQGLRVGLLDADIYGPSAPTMLGVDGEPTFDDEKRLVPLEAWGLKVMSIGFIVEPGDAAIWRGPMASSALRTMMGSAWGTADQPLDVLVIDLPPGTGDIQLTLVQRLKLDGVVVVSTPQEIALIDARRAATMFAKTGAPILGVIENMAWFEDPTGARVPIFGEGGAAAEAERLGVPLLAQVPIEMALRQACDAGQPLVATRPDSAASRAFLQAAERLA</sequence>
<dbReference type="HAMAP" id="MF_02040">
    <property type="entry name" value="Mrp_NBP35"/>
    <property type="match status" value="1"/>
</dbReference>
<dbReference type="Pfam" id="PF01883">
    <property type="entry name" value="FeS_assembly_P"/>
    <property type="match status" value="1"/>
</dbReference>